<dbReference type="PROSITE" id="PS51482">
    <property type="entry name" value="DEGV"/>
    <property type="match status" value="1"/>
</dbReference>
<feature type="coiled-coil region" evidence="2">
    <location>
        <begin position="205"/>
        <end position="232"/>
    </location>
</feature>
<dbReference type="Pfam" id="PF02645">
    <property type="entry name" value="DegV"/>
    <property type="match status" value="1"/>
</dbReference>
<reference evidence="3" key="1">
    <citation type="submission" date="2021-11" db="EMBL/GenBank/DDBJ databases">
        <title>Description of Mycoplasma bradburyaesp. nov.from sea birds: a tribute to a great mycoplasmologist.</title>
        <authorList>
            <person name="Ramirez A.S."/>
            <person name="Poveda C."/>
            <person name="Suarez-Perez A."/>
            <person name="Rosales R.S."/>
            <person name="Dijkman R."/>
            <person name="Feberwee A."/>
            <person name="Spergser J."/>
            <person name="Szostak M.P."/>
            <person name="Ressel L."/>
            <person name="Calabuig P."/>
            <person name="Catania S."/>
            <person name="Gobbo F."/>
            <person name="Timofte D."/>
            <person name="Poveda J.B."/>
        </authorList>
    </citation>
    <scope>NUCLEOTIDE SEQUENCE [LARGE SCALE GENOMIC DNA]</scope>
    <source>
        <strain evidence="3">T158</strain>
    </source>
</reference>
<dbReference type="InterPro" id="IPR043168">
    <property type="entry name" value="DegV_C"/>
</dbReference>
<dbReference type="EMBL" id="JAJHZM010000013">
    <property type="protein sequence ID" value="MDC4182106.1"/>
    <property type="molecule type" value="Genomic_DNA"/>
</dbReference>
<evidence type="ECO:0000313" key="4">
    <source>
        <dbReference type="Proteomes" id="UP001220940"/>
    </source>
</evidence>
<keyword evidence="4" id="KW-1185">Reference proteome</keyword>
<evidence type="ECO:0000256" key="1">
    <source>
        <dbReference type="ARBA" id="ARBA00023121"/>
    </source>
</evidence>
<dbReference type="SUPFAM" id="SSF82549">
    <property type="entry name" value="DAK1/DegV-like"/>
    <property type="match status" value="1"/>
</dbReference>
<proteinExistence type="predicted"/>
<keyword evidence="1" id="KW-0446">Lipid-binding</keyword>
<dbReference type="InterPro" id="IPR003797">
    <property type="entry name" value="DegV"/>
</dbReference>
<gene>
    <name evidence="3" type="ORF">LNO68_02775</name>
</gene>
<evidence type="ECO:0000313" key="3">
    <source>
        <dbReference type="EMBL" id="MDC4182106.1"/>
    </source>
</evidence>
<protein>
    <submittedName>
        <fullName evidence="3">DegV family protein</fullName>
    </submittedName>
</protein>
<dbReference type="NCBIfam" id="TIGR00762">
    <property type="entry name" value="DegV"/>
    <property type="match status" value="1"/>
</dbReference>
<keyword evidence="2" id="KW-0175">Coiled coil</keyword>
<comment type="caution">
    <text evidence="3">The sequence shown here is derived from an EMBL/GenBank/DDBJ whole genome shotgun (WGS) entry which is preliminary data.</text>
</comment>
<dbReference type="PANTHER" id="PTHR33434">
    <property type="entry name" value="DEGV DOMAIN-CONTAINING PROTEIN DR_1986-RELATED"/>
    <property type="match status" value="1"/>
</dbReference>
<dbReference type="RefSeq" id="WP_255034861.1">
    <property type="nucleotide sequence ID" value="NZ_CP101414.1"/>
</dbReference>
<dbReference type="InterPro" id="IPR050270">
    <property type="entry name" value="DegV_domain_contain"/>
</dbReference>
<dbReference type="Gene3D" id="3.40.50.10170">
    <property type="match status" value="1"/>
</dbReference>
<accession>A0ABT5GCI8</accession>
<dbReference type="Gene3D" id="3.30.1180.10">
    <property type="match status" value="1"/>
</dbReference>
<name>A0ABT5GCI8_9MOLU</name>
<evidence type="ECO:0000256" key="2">
    <source>
        <dbReference type="SAM" id="Coils"/>
    </source>
</evidence>
<dbReference type="PANTHER" id="PTHR33434:SF2">
    <property type="entry name" value="FATTY ACID-BINDING PROTEIN TM_1468"/>
    <property type="match status" value="1"/>
</dbReference>
<sequence length="291" mass="32757">MKKIAFVIDSSSNILGDESKHIYLVPLGIIETKNSEQTVHNASYDMDLEKLDEKIKSGSKFKTSQSSIGVLQQTLEELTQKYDYVIGLPISEKLSSNYATWKSLESEFKGKFFAFNLGNVEIGIVWMLEEIRKFLESKNNEVDPKEVEAFIAKMKKNFGGVLVVSDVSQLIAGGRLKGFKAVFVKTLKLKLLISMMPTNGGLEYFDKTKTDLAAKNNLIDFLEEKIKLKSKKIKRAAIVTTILDDNENQKVLNEFKSLLKSDVEIKIVRFSPVIAVHTGISNYALLVQMED</sequence>
<organism evidence="3 4">
    <name type="scientific">Mycoplasma bradburyae</name>
    <dbReference type="NCBI Taxonomy" id="2963128"/>
    <lineage>
        <taxon>Bacteria</taxon>
        <taxon>Bacillati</taxon>
        <taxon>Mycoplasmatota</taxon>
        <taxon>Mollicutes</taxon>
        <taxon>Mycoplasmataceae</taxon>
        <taxon>Mycoplasma</taxon>
    </lineage>
</organism>
<dbReference type="Proteomes" id="UP001220940">
    <property type="component" value="Unassembled WGS sequence"/>
</dbReference>